<dbReference type="AlphaFoldDB" id="A0A9N7RDP2"/>
<dbReference type="EMBL" id="CACSLK010027751">
    <property type="protein sequence ID" value="CAA0827196.1"/>
    <property type="molecule type" value="Genomic_DNA"/>
</dbReference>
<dbReference type="PANTHER" id="PTHR33868:SF2">
    <property type="entry name" value="EXPRESSED PROTEIN"/>
    <property type="match status" value="1"/>
</dbReference>
<gene>
    <name evidence="1" type="ORF">SHERM_22891</name>
</gene>
<keyword evidence="2" id="KW-1185">Reference proteome</keyword>
<proteinExistence type="predicted"/>
<organism evidence="1 2">
    <name type="scientific">Striga hermonthica</name>
    <name type="common">Purple witchweed</name>
    <name type="synonym">Buchnera hermonthica</name>
    <dbReference type="NCBI Taxonomy" id="68872"/>
    <lineage>
        <taxon>Eukaryota</taxon>
        <taxon>Viridiplantae</taxon>
        <taxon>Streptophyta</taxon>
        <taxon>Embryophyta</taxon>
        <taxon>Tracheophyta</taxon>
        <taxon>Spermatophyta</taxon>
        <taxon>Magnoliopsida</taxon>
        <taxon>eudicotyledons</taxon>
        <taxon>Gunneridae</taxon>
        <taxon>Pentapetalae</taxon>
        <taxon>asterids</taxon>
        <taxon>lamiids</taxon>
        <taxon>Lamiales</taxon>
        <taxon>Orobanchaceae</taxon>
        <taxon>Buchnereae</taxon>
        <taxon>Striga</taxon>
    </lineage>
</organism>
<comment type="caution">
    <text evidence="1">The sequence shown here is derived from an EMBL/GenBank/DDBJ whole genome shotgun (WGS) entry which is preliminary data.</text>
</comment>
<evidence type="ECO:0000313" key="2">
    <source>
        <dbReference type="Proteomes" id="UP001153555"/>
    </source>
</evidence>
<reference evidence="1" key="1">
    <citation type="submission" date="2019-12" db="EMBL/GenBank/DDBJ databases">
        <authorList>
            <person name="Scholes J."/>
        </authorList>
    </citation>
    <scope>NUCLEOTIDE SEQUENCE</scope>
</reference>
<name>A0A9N7RDP2_STRHE</name>
<dbReference type="OrthoDB" id="1920951at2759"/>
<accession>A0A9N7RDP2</accession>
<protein>
    <submittedName>
        <fullName evidence="1">Uncharacterized protein</fullName>
    </submittedName>
</protein>
<dbReference type="Proteomes" id="UP001153555">
    <property type="component" value="Unassembled WGS sequence"/>
</dbReference>
<sequence length="147" mass="16562">MDEQFFLVEGHDLDFQECKIKGDVEKLKVDDGFGCVASKNENEMYFESASAWVGAEGNNTPWWRTADTDKLASFVARRSLDCIENCDLPRPLNTRVEKDTACSFGGDEISTYNHHSNTHHHTRASSCQNLGLWDEVEGVSDADKTLR</sequence>
<evidence type="ECO:0000313" key="1">
    <source>
        <dbReference type="EMBL" id="CAA0827196.1"/>
    </source>
</evidence>
<dbReference type="PANTHER" id="PTHR33868">
    <property type="entry name" value="EXPRESSED PROTEIN"/>
    <property type="match status" value="1"/>
</dbReference>